<dbReference type="PROSITE" id="PS51898">
    <property type="entry name" value="TYR_RECOMBINASE"/>
    <property type="match status" value="1"/>
</dbReference>
<dbReference type="InterPro" id="IPR002104">
    <property type="entry name" value="Integrase_catalytic"/>
</dbReference>
<dbReference type="PANTHER" id="PTHR30349">
    <property type="entry name" value="PHAGE INTEGRASE-RELATED"/>
    <property type="match status" value="1"/>
</dbReference>
<dbReference type="InterPro" id="IPR004107">
    <property type="entry name" value="Integrase_SAM-like_N"/>
</dbReference>
<dbReference type="GO" id="GO:0003677">
    <property type="term" value="F:DNA binding"/>
    <property type="evidence" value="ECO:0007669"/>
    <property type="project" value="UniProtKB-UniRule"/>
</dbReference>
<dbReference type="SUPFAM" id="SSF47823">
    <property type="entry name" value="lambda integrase-like, N-terminal domain"/>
    <property type="match status" value="1"/>
</dbReference>
<dbReference type="InterPro" id="IPR010998">
    <property type="entry name" value="Integrase_recombinase_N"/>
</dbReference>
<evidence type="ECO:0000256" key="5">
    <source>
        <dbReference type="SAM" id="MobiDB-lite"/>
    </source>
</evidence>
<keyword evidence="2" id="KW-0229">DNA integration</keyword>
<gene>
    <name evidence="6" type="ORF">SAMN05421630_11589</name>
</gene>
<keyword evidence="4" id="KW-0233">DNA recombination</keyword>
<evidence type="ECO:0000313" key="7">
    <source>
        <dbReference type="Proteomes" id="UP000199494"/>
    </source>
</evidence>
<evidence type="ECO:0000256" key="4">
    <source>
        <dbReference type="ARBA" id="ARBA00023172"/>
    </source>
</evidence>
<dbReference type="SUPFAM" id="SSF56349">
    <property type="entry name" value="DNA breaking-rejoining enzymes"/>
    <property type="match status" value="1"/>
</dbReference>
<dbReference type="InterPro" id="IPR013762">
    <property type="entry name" value="Integrase-like_cat_sf"/>
</dbReference>
<feature type="compositionally biased region" description="Low complexity" evidence="5">
    <location>
        <begin position="152"/>
        <end position="163"/>
    </location>
</feature>
<evidence type="ECO:0000256" key="2">
    <source>
        <dbReference type="ARBA" id="ARBA00022908"/>
    </source>
</evidence>
<feature type="region of interest" description="Disordered" evidence="5">
    <location>
        <begin position="152"/>
        <end position="183"/>
    </location>
</feature>
<dbReference type="PANTHER" id="PTHR30349:SF64">
    <property type="entry name" value="PROPHAGE INTEGRASE INTD-RELATED"/>
    <property type="match status" value="1"/>
</dbReference>
<name>A0A1G6Z3N6_9PSEU</name>
<dbReference type="InterPro" id="IPR050090">
    <property type="entry name" value="Tyrosine_recombinase_XerCD"/>
</dbReference>
<comment type="similarity">
    <text evidence="1">Belongs to the 'phage' integrase family.</text>
</comment>
<dbReference type="EMBL" id="FMZE01000015">
    <property type="protein sequence ID" value="SDD96883.1"/>
    <property type="molecule type" value="Genomic_DNA"/>
</dbReference>
<dbReference type="GO" id="GO:0006310">
    <property type="term" value="P:DNA recombination"/>
    <property type="evidence" value="ECO:0007669"/>
    <property type="project" value="UniProtKB-KW"/>
</dbReference>
<evidence type="ECO:0000313" key="6">
    <source>
        <dbReference type="EMBL" id="SDD96883.1"/>
    </source>
</evidence>
<keyword evidence="7" id="KW-1185">Reference proteome</keyword>
<dbReference type="AlphaFoldDB" id="A0A1G6Z3N6"/>
<dbReference type="Pfam" id="PF02899">
    <property type="entry name" value="Phage_int_SAM_1"/>
    <property type="match status" value="1"/>
</dbReference>
<dbReference type="InterPro" id="IPR044068">
    <property type="entry name" value="CB"/>
</dbReference>
<dbReference type="InterPro" id="IPR011010">
    <property type="entry name" value="DNA_brk_join_enz"/>
</dbReference>
<dbReference type="GO" id="GO:0015074">
    <property type="term" value="P:DNA integration"/>
    <property type="evidence" value="ECO:0007669"/>
    <property type="project" value="UniProtKB-KW"/>
</dbReference>
<sequence length="490" mass="55652">MSELGWRVRYVPAELTLPARPLPFVNELPTAWSDWLADEDVPSGTPYLISPTFEYDVDLNAYFLSHQMLGAAKNTRNGYARDVKAFLDFLWVSRRRTSWRDATEADHIAYLVWRRRDPNGPRIDDATWDRELAGVNSFYRWQLRAGNVAANPIPQRPVRQPPIESGRRRAAGGETPATASHGAAREKIEWLPADSYRRWRDVGMRGYTPAGLPDPAFRGRFAARNSTFCDLMVRTGMRLSEQSALTLFELPLARGLGGYQRFWLPPVIAKGGSARWIYVPESVVADLIAYGEIDRAEVIADARAAGRYRRARRPFVVEDPTRSRPQARQPGGAPIKVRQLDLGERRNLYIDGPDGLEPAAFWLSEYGLPMAVSSWKGLFGEANKRCARHALALRAHAHMLRHTFAVITLEQMQRGHIANLAKLEPAQREHYTRVFGDPPDWVRRRLGHRSVTTTHIYFHCLAELEMETRLALVPDAWEDPRDTALSRIAV</sequence>
<evidence type="ECO:0000256" key="3">
    <source>
        <dbReference type="ARBA" id="ARBA00023125"/>
    </source>
</evidence>
<dbReference type="Gene3D" id="1.10.443.10">
    <property type="entry name" value="Intergrase catalytic core"/>
    <property type="match status" value="1"/>
</dbReference>
<evidence type="ECO:0000256" key="1">
    <source>
        <dbReference type="ARBA" id="ARBA00008857"/>
    </source>
</evidence>
<organism evidence="6 7">
    <name type="scientific">Prauserella marina</name>
    <dbReference type="NCBI Taxonomy" id="530584"/>
    <lineage>
        <taxon>Bacteria</taxon>
        <taxon>Bacillati</taxon>
        <taxon>Actinomycetota</taxon>
        <taxon>Actinomycetes</taxon>
        <taxon>Pseudonocardiales</taxon>
        <taxon>Pseudonocardiaceae</taxon>
        <taxon>Prauserella</taxon>
    </lineage>
</organism>
<dbReference type="STRING" id="530584.SAMN05421630_11589"/>
<keyword evidence="3" id="KW-0238">DNA-binding</keyword>
<accession>A0A1G6Z3N6</accession>
<dbReference type="Gene3D" id="1.10.150.130">
    <property type="match status" value="1"/>
</dbReference>
<protein>
    <submittedName>
        <fullName evidence="6">Site-specific recombinase XerD</fullName>
    </submittedName>
</protein>
<reference evidence="6 7" key="1">
    <citation type="submission" date="2016-10" db="EMBL/GenBank/DDBJ databases">
        <authorList>
            <person name="de Groot N.N."/>
        </authorList>
    </citation>
    <scope>NUCLEOTIDE SEQUENCE [LARGE SCALE GENOMIC DNA]</scope>
    <source>
        <strain evidence="6 7">CGMCC 4.5506</strain>
    </source>
</reference>
<dbReference type="RefSeq" id="WP_211323648.1">
    <property type="nucleotide sequence ID" value="NZ_CP016354.1"/>
</dbReference>
<dbReference type="PROSITE" id="PS51900">
    <property type="entry name" value="CB"/>
    <property type="match status" value="1"/>
</dbReference>
<dbReference type="CDD" id="cd00397">
    <property type="entry name" value="DNA_BRE_C"/>
    <property type="match status" value="1"/>
</dbReference>
<proteinExistence type="inferred from homology"/>
<dbReference type="Proteomes" id="UP000199494">
    <property type="component" value="Unassembled WGS sequence"/>
</dbReference>